<dbReference type="InParanoid" id="F4RUJ2"/>
<gene>
    <name evidence="2" type="ORF">MELLADRAFT_108867</name>
</gene>
<dbReference type="EMBL" id="GL883121">
    <property type="protein sequence ID" value="EGG03989.1"/>
    <property type="molecule type" value="Genomic_DNA"/>
</dbReference>
<evidence type="ECO:0000313" key="3">
    <source>
        <dbReference type="Proteomes" id="UP000001072"/>
    </source>
</evidence>
<dbReference type="VEuPathDB" id="FungiDB:MELLADRAFT_108867"/>
<dbReference type="HOGENOM" id="CLU_1240379_0_0_1"/>
<accession>F4RUJ2</accession>
<sequence>MTSHEKENINSKSSSHPIGLSPSRKRDHVQSWIQMVYPKETSNTEEPKILIDKSLISKKYSLTLFLQSYQKNIRQDNELGGKSSWRALTKPMMKKSLMKILCGNEEDFLETTHIVPNILTKGDHFTDLEHRGLSDPKARDAKLEQPRKISLDEADLRHTSTKASPGELYSFNALTSPEGYTTADEGFAGNGSVEENDPIDIKQMLDEGNSLLGGKRVGERLIH</sequence>
<organism evidence="3">
    <name type="scientific">Melampsora larici-populina (strain 98AG31 / pathotype 3-4-7)</name>
    <name type="common">Poplar leaf rust fungus</name>
    <dbReference type="NCBI Taxonomy" id="747676"/>
    <lineage>
        <taxon>Eukaryota</taxon>
        <taxon>Fungi</taxon>
        <taxon>Dikarya</taxon>
        <taxon>Basidiomycota</taxon>
        <taxon>Pucciniomycotina</taxon>
        <taxon>Pucciniomycetes</taxon>
        <taxon>Pucciniales</taxon>
        <taxon>Melampsoraceae</taxon>
        <taxon>Melampsora</taxon>
    </lineage>
</organism>
<evidence type="ECO:0000313" key="2">
    <source>
        <dbReference type="EMBL" id="EGG03989.1"/>
    </source>
</evidence>
<proteinExistence type="predicted"/>
<keyword evidence="3" id="KW-1185">Reference proteome</keyword>
<dbReference type="AlphaFoldDB" id="F4RUJ2"/>
<name>F4RUJ2_MELLP</name>
<feature type="region of interest" description="Disordered" evidence="1">
    <location>
        <begin position="1"/>
        <end position="26"/>
    </location>
</feature>
<evidence type="ECO:0000256" key="1">
    <source>
        <dbReference type="SAM" id="MobiDB-lite"/>
    </source>
</evidence>
<dbReference type="Proteomes" id="UP000001072">
    <property type="component" value="Unassembled WGS sequence"/>
</dbReference>
<dbReference type="OrthoDB" id="10610613at2759"/>
<dbReference type="RefSeq" id="XP_007412782.1">
    <property type="nucleotide sequence ID" value="XM_007412720.1"/>
</dbReference>
<dbReference type="KEGG" id="mlr:MELLADRAFT_108867"/>
<reference evidence="3" key="1">
    <citation type="journal article" date="2011" name="Proc. Natl. Acad. Sci. U.S.A.">
        <title>Obligate biotrophy features unraveled by the genomic analysis of rust fungi.</title>
        <authorList>
            <person name="Duplessis S."/>
            <person name="Cuomo C.A."/>
            <person name="Lin Y.-C."/>
            <person name="Aerts A."/>
            <person name="Tisserant E."/>
            <person name="Veneault-Fourrey C."/>
            <person name="Joly D.L."/>
            <person name="Hacquard S."/>
            <person name="Amselem J."/>
            <person name="Cantarel B.L."/>
            <person name="Chiu R."/>
            <person name="Coutinho P.M."/>
            <person name="Feau N."/>
            <person name="Field M."/>
            <person name="Frey P."/>
            <person name="Gelhaye E."/>
            <person name="Goldberg J."/>
            <person name="Grabherr M.G."/>
            <person name="Kodira C.D."/>
            <person name="Kohler A."/>
            <person name="Kuees U."/>
            <person name="Lindquist E.A."/>
            <person name="Lucas S.M."/>
            <person name="Mago R."/>
            <person name="Mauceli E."/>
            <person name="Morin E."/>
            <person name="Murat C."/>
            <person name="Pangilinan J.L."/>
            <person name="Park R."/>
            <person name="Pearson M."/>
            <person name="Quesneville H."/>
            <person name="Rouhier N."/>
            <person name="Sakthikumar S."/>
            <person name="Salamov A.A."/>
            <person name="Schmutz J."/>
            <person name="Selles B."/>
            <person name="Shapiro H."/>
            <person name="Tanguay P."/>
            <person name="Tuskan G.A."/>
            <person name="Henrissat B."/>
            <person name="Van de Peer Y."/>
            <person name="Rouze P."/>
            <person name="Ellis J.G."/>
            <person name="Dodds P.N."/>
            <person name="Schein J.E."/>
            <person name="Zhong S."/>
            <person name="Hamelin R.C."/>
            <person name="Grigoriev I.V."/>
            <person name="Szabo L.J."/>
            <person name="Martin F."/>
        </authorList>
    </citation>
    <scope>NUCLEOTIDE SEQUENCE [LARGE SCALE GENOMIC DNA]</scope>
    <source>
        <strain evidence="3">98AG31 / pathotype 3-4-7</strain>
    </source>
</reference>
<protein>
    <submittedName>
        <fullName evidence="2">Uncharacterized protein</fullName>
    </submittedName>
</protein>
<dbReference type="GeneID" id="18923588"/>